<feature type="transmembrane region" description="Helical" evidence="1">
    <location>
        <begin position="6"/>
        <end position="23"/>
    </location>
</feature>
<accession>A0A6S6TAK6</accession>
<dbReference type="AlphaFoldDB" id="A0A6S6TAK6"/>
<keyword evidence="1" id="KW-0812">Transmembrane</keyword>
<sequence length="148" mass="17430">MSQEILIPLVIAVIAGVFLYKNVNVAVYKAHIEDYDEFEFFKQYSMIVETYVEEIIQDLQSENPRKYILNHSSDSSYLIEFLKENKRTLNFFQTELSKSKSIEEIQANLFDMLSKIDDELNNRFQNGKTLASQLKETLQNEYQKLKNP</sequence>
<dbReference type="EMBL" id="CACVAW010000068">
    <property type="protein sequence ID" value="CAA6816095.1"/>
    <property type="molecule type" value="Genomic_DNA"/>
</dbReference>
<protein>
    <submittedName>
        <fullName evidence="2">Uncharacterized protein</fullName>
    </submittedName>
</protein>
<keyword evidence="1" id="KW-1133">Transmembrane helix</keyword>
<name>A0A6S6TAK6_9BACT</name>
<evidence type="ECO:0000256" key="1">
    <source>
        <dbReference type="SAM" id="Phobius"/>
    </source>
</evidence>
<keyword evidence="1" id="KW-0472">Membrane</keyword>
<evidence type="ECO:0000313" key="2">
    <source>
        <dbReference type="EMBL" id="CAA6816095.1"/>
    </source>
</evidence>
<gene>
    <name evidence="2" type="ORF">HELGO_WM9490</name>
</gene>
<reference evidence="2" key="1">
    <citation type="submission" date="2020-01" db="EMBL/GenBank/DDBJ databases">
        <authorList>
            <person name="Meier V. D."/>
            <person name="Meier V D."/>
        </authorList>
    </citation>
    <scope>NUCLEOTIDE SEQUENCE</scope>
    <source>
        <strain evidence="2">HLG_WM_MAG_12</strain>
    </source>
</reference>
<organism evidence="2">
    <name type="scientific">uncultured Campylobacterales bacterium</name>
    <dbReference type="NCBI Taxonomy" id="352960"/>
    <lineage>
        <taxon>Bacteria</taxon>
        <taxon>Pseudomonadati</taxon>
        <taxon>Campylobacterota</taxon>
        <taxon>Epsilonproteobacteria</taxon>
        <taxon>Campylobacterales</taxon>
        <taxon>environmental samples</taxon>
    </lineage>
</organism>
<proteinExistence type="predicted"/>